<comment type="caution">
    <text evidence="3">The sequence shown here is derived from an EMBL/GenBank/DDBJ whole genome shotgun (WGS) entry which is preliminary data.</text>
</comment>
<feature type="signal peptide" evidence="2">
    <location>
        <begin position="1"/>
        <end position="17"/>
    </location>
</feature>
<feature type="chain" id="PRO_5047364010" description="Ecp2 effector protein domain-containing protein" evidence="2">
    <location>
        <begin position="18"/>
        <end position="221"/>
    </location>
</feature>
<evidence type="ECO:0000313" key="4">
    <source>
        <dbReference type="Proteomes" id="UP001433268"/>
    </source>
</evidence>
<organism evidence="3 4">
    <name type="scientific">Apiospora hydei</name>
    <dbReference type="NCBI Taxonomy" id="1337664"/>
    <lineage>
        <taxon>Eukaryota</taxon>
        <taxon>Fungi</taxon>
        <taxon>Dikarya</taxon>
        <taxon>Ascomycota</taxon>
        <taxon>Pezizomycotina</taxon>
        <taxon>Sordariomycetes</taxon>
        <taxon>Xylariomycetidae</taxon>
        <taxon>Amphisphaeriales</taxon>
        <taxon>Apiosporaceae</taxon>
        <taxon>Apiospora</taxon>
    </lineage>
</organism>
<dbReference type="GeneID" id="92039951"/>
<dbReference type="Proteomes" id="UP001433268">
    <property type="component" value="Unassembled WGS sequence"/>
</dbReference>
<dbReference type="RefSeq" id="XP_066670509.1">
    <property type="nucleotide sequence ID" value="XM_066806891.1"/>
</dbReference>
<evidence type="ECO:0000256" key="2">
    <source>
        <dbReference type="SAM" id="SignalP"/>
    </source>
</evidence>
<evidence type="ECO:0000313" key="3">
    <source>
        <dbReference type="EMBL" id="KAK8087615.1"/>
    </source>
</evidence>
<gene>
    <name evidence="3" type="ORF">PG997_002576</name>
</gene>
<reference evidence="3 4" key="1">
    <citation type="submission" date="2023-01" db="EMBL/GenBank/DDBJ databases">
        <title>Analysis of 21 Apiospora genomes using comparative genomics revels a genus with tremendous synthesis potential of carbohydrate active enzymes and secondary metabolites.</title>
        <authorList>
            <person name="Sorensen T."/>
        </authorList>
    </citation>
    <scope>NUCLEOTIDE SEQUENCE [LARGE SCALE GENOMIC DNA]</scope>
    <source>
        <strain evidence="3 4">CBS 114990</strain>
    </source>
</reference>
<accession>A0ABR1WWV1</accession>
<feature type="compositionally biased region" description="Low complexity" evidence="1">
    <location>
        <begin position="35"/>
        <end position="61"/>
    </location>
</feature>
<protein>
    <recommendedName>
        <fullName evidence="5">Ecp2 effector protein domain-containing protein</fullName>
    </recommendedName>
</protein>
<dbReference type="EMBL" id="JAQQWN010000004">
    <property type="protein sequence ID" value="KAK8087615.1"/>
    <property type="molecule type" value="Genomic_DNA"/>
</dbReference>
<sequence length="221" mass="23798">MLFTFYVLSCVMLSVLARRATDHFGPEVTLKEETSTNTHVSVISSSTSPSQVSLSPSTPSPIGTATANNGTTVQSPTATPHSGFTEPSSCTDARRAVLAMDLRHSPNAPLFPSDWPKGCREIQDSLKQVADAFLPTAYLPKRNFNEVARRENCRLDVRVRGGAVVLGQAHLEELIATGLGASMRGAVAVQGRMVCAKLNGTDQRVDVEWMMVPILKDGDEV</sequence>
<proteinExistence type="predicted"/>
<feature type="region of interest" description="Disordered" evidence="1">
    <location>
        <begin position="33"/>
        <end position="89"/>
    </location>
</feature>
<evidence type="ECO:0000256" key="1">
    <source>
        <dbReference type="SAM" id="MobiDB-lite"/>
    </source>
</evidence>
<feature type="compositionally biased region" description="Polar residues" evidence="1">
    <location>
        <begin position="63"/>
        <end position="89"/>
    </location>
</feature>
<name>A0ABR1WWV1_9PEZI</name>
<keyword evidence="2" id="KW-0732">Signal</keyword>
<keyword evidence="4" id="KW-1185">Reference proteome</keyword>
<evidence type="ECO:0008006" key="5">
    <source>
        <dbReference type="Google" id="ProtNLM"/>
    </source>
</evidence>